<evidence type="ECO:0000313" key="6">
    <source>
        <dbReference type="Proteomes" id="UP000398389"/>
    </source>
</evidence>
<accession>A0A5E8BF07</accession>
<dbReference type="InterPro" id="IPR057326">
    <property type="entry name" value="KR_dom"/>
</dbReference>
<name>A0A5E8BF07_9ASCO</name>
<dbReference type="RefSeq" id="XP_031853261.1">
    <property type="nucleotide sequence ID" value="XM_031997370.1"/>
</dbReference>
<dbReference type="PANTHER" id="PTHR24322:SF736">
    <property type="entry name" value="RETINOL DEHYDROGENASE 10"/>
    <property type="match status" value="1"/>
</dbReference>
<evidence type="ECO:0000259" key="4">
    <source>
        <dbReference type="SMART" id="SM00822"/>
    </source>
</evidence>
<evidence type="ECO:0000256" key="3">
    <source>
        <dbReference type="RuleBase" id="RU000363"/>
    </source>
</evidence>
<evidence type="ECO:0000256" key="1">
    <source>
        <dbReference type="ARBA" id="ARBA00006484"/>
    </source>
</evidence>
<dbReference type="EMBL" id="CABVLU010000002">
    <property type="protein sequence ID" value="VVT50203.1"/>
    <property type="molecule type" value="Genomic_DNA"/>
</dbReference>
<evidence type="ECO:0000313" key="5">
    <source>
        <dbReference type="EMBL" id="VVT50203.1"/>
    </source>
</evidence>
<dbReference type="InterPro" id="IPR002347">
    <property type="entry name" value="SDR_fam"/>
</dbReference>
<feature type="domain" description="Ketoreductase" evidence="4">
    <location>
        <begin position="91"/>
        <end position="244"/>
    </location>
</feature>
<dbReference type="PANTHER" id="PTHR24322">
    <property type="entry name" value="PKSB"/>
    <property type="match status" value="1"/>
</dbReference>
<comment type="similarity">
    <text evidence="1 3">Belongs to the short-chain dehydrogenases/reductases (SDR) family.</text>
</comment>
<organism evidence="5 6">
    <name type="scientific">Magnusiomyces paraingens</name>
    <dbReference type="NCBI Taxonomy" id="2606893"/>
    <lineage>
        <taxon>Eukaryota</taxon>
        <taxon>Fungi</taxon>
        <taxon>Dikarya</taxon>
        <taxon>Ascomycota</taxon>
        <taxon>Saccharomycotina</taxon>
        <taxon>Dipodascomycetes</taxon>
        <taxon>Dipodascales</taxon>
        <taxon>Dipodascaceae</taxon>
        <taxon>Magnusiomyces</taxon>
    </lineage>
</organism>
<keyword evidence="2" id="KW-0560">Oxidoreductase</keyword>
<dbReference type="PRINTS" id="PR00080">
    <property type="entry name" value="SDRFAMILY"/>
</dbReference>
<dbReference type="OrthoDB" id="10253736at2759"/>
<dbReference type="Pfam" id="PF00106">
    <property type="entry name" value="adh_short"/>
    <property type="match status" value="1"/>
</dbReference>
<evidence type="ECO:0000256" key="2">
    <source>
        <dbReference type="ARBA" id="ARBA00023002"/>
    </source>
</evidence>
<reference evidence="5 6" key="1">
    <citation type="submission" date="2019-09" db="EMBL/GenBank/DDBJ databases">
        <authorList>
            <person name="Brejova B."/>
        </authorList>
    </citation>
    <scope>NUCLEOTIDE SEQUENCE [LARGE SCALE GENOMIC DNA]</scope>
</reference>
<dbReference type="InterPro" id="IPR036291">
    <property type="entry name" value="NAD(P)-bd_dom_sf"/>
</dbReference>
<dbReference type="SUPFAM" id="SSF51735">
    <property type="entry name" value="NAD(P)-binding Rossmann-fold domains"/>
    <property type="match status" value="1"/>
</dbReference>
<dbReference type="AlphaFoldDB" id="A0A5E8BF07"/>
<dbReference type="PRINTS" id="PR00081">
    <property type="entry name" value="GDHRDH"/>
</dbReference>
<protein>
    <recommendedName>
        <fullName evidence="4">Ketoreductase domain-containing protein</fullName>
    </recommendedName>
</protein>
<proteinExistence type="inferred from homology"/>
<gene>
    <name evidence="5" type="ORF">SAPINGB_P002652</name>
</gene>
<dbReference type="Proteomes" id="UP000398389">
    <property type="component" value="Unassembled WGS sequence"/>
</dbReference>
<dbReference type="Gene3D" id="3.40.50.720">
    <property type="entry name" value="NAD(P)-binding Rossmann-like Domain"/>
    <property type="match status" value="1"/>
</dbReference>
<dbReference type="GO" id="GO:0016616">
    <property type="term" value="F:oxidoreductase activity, acting on the CH-OH group of donors, NAD or NADP as acceptor"/>
    <property type="evidence" value="ECO:0007669"/>
    <property type="project" value="TreeGrafter"/>
</dbReference>
<dbReference type="GeneID" id="43581470"/>
<sequence length="446" mass="48395">MNYSAHISGPLSSSTRPKKALFRNSVLRMTRSILLGEIQNLSPATDKEEPPHEDILSETASSIVLPETMGTSAYLRQKYAAREFSGLCADDVVLVTGGCGGLGSELCRQFKEKGVARVLSLDVAEPTDTLRVPGVEYFVCDVSDMSQVQKVAREISGCDENGSLTEGTSARAPDSSHVTVLVNNAGIMRGKPLLELTEEDFAKTIRVNLVACFNTLQTFVPGMLAGKRGYIVTVASVLGHLSPANLSAYGASKAGLIAMHEALTAELENMELEEESIFNGDDGMLHTDDSPLKYLAERALTSHPQSLLRLRTRSRALTTATKLFFQKTWLRICSGPLTEPVVSFVTSLEIAIRTRPPRQKCVKTLLVCPGQIGTAMFEDVKTPSRILAPVLRPERVAAEVVKRAGKGRGGAVYMPAYARFVPLLKGMPVRVVKTARWVSGMDKAVR</sequence>
<keyword evidence="6" id="KW-1185">Reference proteome</keyword>
<dbReference type="SMART" id="SM00822">
    <property type="entry name" value="PKS_KR"/>
    <property type="match status" value="1"/>
</dbReference>